<dbReference type="eggNOG" id="KOG2750">
    <property type="taxonomic scope" value="Eukaryota"/>
</dbReference>
<dbReference type="GO" id="GO:0051731">
    <property type="term" value="F:polynucleotide 5'-hydroxyl-kinase activity"/>
    <property type="evidence" value="ECO:0007669"/>
    <property type="project" value="InterPro"/>
</dbReference>
<dbReference type="OMA" id="PEFAPMG"/>
<keyword evidence="11" id="KW-0539">Nucleus</keyword>
<dbReference type="STRING" id="554155.C5FLK0"/>
<dbReference type="PANTHER" id="PTHR12755:SF3">
    <property type="entry name" value="POLYNUCLEOTIDE 5'-HYDROXYL-KINASE NOL9"/>
    <property type="match status" value="1"/>
</dbReference>
<evidence type="ECO:0000259" key="13">
    <source>
        <dbReference type="Pfam" id="PF16575"/>
    </source>
</evidence>
<evidence type="ECO:0000256" key="2">
    <source>
        <dbReference type="ARBA" id="ARBA00004604"/>
    </source>
</evidence>
<accession>C5FLK0</accession>
<evidence type="ECO:0000256" key="4">
    <source>
        <dbReference type="ARBA" id="ARBA00018706"/>
    </source>
</evidence>
<keyword evidence="10" id="KW-0067">ATP-binding</keyword>
<evidence type="ECO:0000256" key="6">
    <source>
        <dbReference type="ARBA" id="ARBA00022552"/>
    </source>
</evidence>
<keyword evidence="8" id="KW-0547">Nucleotide-binding</keyword>
<dbReference type="Proteomes" id="UP000002035">
    <property type="component" value="Unassembled WGS sequence"/>
</dbReference>
<reference evidence="15" key="1">
    <citation type="journal article" date="2012" name="MBio">
        <title>Comparative genome analysis of Trichophyton rubrum and related dermatophytes reveals candidate genes involved in infection.</title>
        <authorList>
            <person name="Martinez D.A."/>
            <person name="Oliver B.G."/>
            <person name="Graeser Y."/>
            <person name="Goldberg J.M."/>
            <person name="Li W."/>
            <person name="Martinez-Rossi N.M."/>
            <person name="Monod M."/>
            <person name="Shelest E."/>
            <person name="Barton R.C."/>
            <person name="Birch E."/>
            <person name="Brakhage A.A."/>
            <person name="Chen Z."/>
            <person name="Gurr S.J."/>
            <person name="Heiman D."/>
            <person name="Heitman J."/>
            <person name="Kosti I."/>
            <person name="Rossi A."/>
            <person name="Saif S."/>
            <person name="Samalova M."/>
            <person name="Saunders C.W."/>
            <person name="Shea T."/>
            <person name="Summerbell R.C."/>
            <person name="Xu J."/>
            <person name="Young S."/>
            <person name="Zeng Q."/>
            <person name="Birren B.W."/>
            <person name="Cuomo C.A."/>
            <person name="White T.C."/>
        </authorList>
    </citation>
    <scope>NUCLEOTIDE SEQUENCE [LARGE SCALE GENOMIC DNA]</scope>
    <source>
        <strain evidence="15">ATCC MYA-4605 / CBS 113480</strain>
    </source>
</reference>
<evidence type="ECO:0000313" key="15">
    <source>
        <dbReference type="Proteomes" id="UP000002035"/>
    </source>
</evidence>
<name>C5FLK0_ARTOC</name>
<comment type="similarity">
    <text evidence="3">Belongs to the Clp1 family. NOL9/GRC3 subfamily.</text>
</comment>
<keyword evidence="7" id="KW-0808">Transferase</keyword>
<protein>
    <recommendedName>
        <fullName evidence="5">Polynucleotide 5'-hydroxyl-kinase GRC3</fullName>
    </recommendedName>
    <alternativeName>
        <fullName evidence="4">Polynucleotide 5'-hydroxyl-kinase grc3</fullName>
    </alternativeName>
</protein>
<feature type="compositionally biased region" description="Low complexity" evidence="12">
    <location>
        <begin position="8"/>
        <end position="20"/>
    </location>
</feature>
<feature type="compositionally biased region" description="Basic and acidic residues" evidence="12">
    <location>
        <begin position="712"/>
        <end position="724"/>
    </location>
</feature>
<feature type="region of interest" description="Disordered" evidence="12">
    <location>
        <begin position="1"/>
        <end position="117"/>
    </location>
</feature>
<feature type="region of interest" description="Disordered" evidence="12">
    <location>
        <begin position="574"/>
        <end position="606"/>
    </location>
</feature>
<comment type="function">
    <text evidence="1">Polynucleotide 5'-kinase involved in rRNA processing.</text>
</comment>
<keyword evidence="15" id="KW-1185">Reference proteome</keyword>
<dbReference type="HOGENOM" id="CLU_010345_1_2_1"/>
<comment type="subcellular location">
    <subcellularLocation>
        <location evidence="2">Nucleus</location>
        <location evidence="2">Nucleolus</location>
    </subcellularLocation>
</comment>
<evidence type="ECO:0000256" key="8">
    <source>
        <dbReference type="ARBA" id="ARBA00022741"/>
    </source>
</evidence>
<evidence type="ECO:0000256" key="3">
    <source>
        <dbReference type="ARBA" id="ARBA00011003"/>
    </source>
</evidence>
<gene>
    <name evidence="14" type="ORF">MCYG_03391</name>
</gene>
<evidence type="ECO:0000313" key="14">
    <source>
        <dbReference type="EMBL" id="EEQ30572.1"/>
    </source>
</evidence>
<proteinExistence type="inferred from homology"/>
<dbReference type="GO" id="GO:0005524">
    <property type="term" value="F:ATP binding"/>
    <property type="evidence" value="ECO:0007669"/>
    <property type="project" value="UniProtKB-KW"/>
</dbReference>
<dbReference type="AlphaFoldDB" id="C5FLK0"/>
<evidence type="ECO:0000256" key="1">
    <source>
        <dbReference type="ARBA" id="ARBA00003798"/>
    </source>
</evidence>
<keyword evidence="6" id="KW-0698">rRNA processing</keyword>
<evidence type="ECO:0000256" key="12">
    <source>
        <dbReference type="SAM" id="MobiDB-lite"/>
    </source>
</evidence>
<feature type="domain" description="Clp1 P-loop" evidence="13">
    <location>
        <begin position="296"/>
        <end position="497"/>
    </location>
</feature>
<sequence length="824" mass="90743">MKRRASGQSQPAAPISAIAARRARQANSTVEKPAAGTIEPKSTGKSSSKRAKASSSSIPQKQTGISREPTHTSRNGIEVEAVDIGTSQDDDEYAVEDDNKSQSPREDGREESNLPALISEPQENFLLSKGRITRDSVVYTREDAVCLRLKLKTTLAIVGQYDIWVKRGVVSVMGAKLYPSPIVHRVYAPSTHSLPVIKSVSGPDGYAEVELISVQDGLPQLSRISNLYYRIWNGQRESTVRRNPLDLEKASFSILNSSSDDPYKRHLRPLHLDKKWSVMIKQLSRRAEYLRVLTCGPGGSGKSTFNRYLLNHLLSPSPDDASKLANEDGVAFLDLDPGQPEFSPMGHVYLAHLRAPVLGPPLSHPSLGSGDGSIIRSHHIGGSSPKDDSDHYVQCAMNLLDHYGRFLESYPQCPLIINYPGWIFGKGLEILTRFLETLGLSDVVYTSETGPEEVAWPLQSVAKEFGIPFSTLPSQPTEYASRSSGQLRTMQMVSYFHMQDACSSSSKPYWSATPLCQTRTIKVNYSGSSQGILGVMIVGYPHDKEHILNLLDGSIVGVVAIERADAIKSSSSFSTVSDRDSISDAAEGEGSTVGSPPSSTDKQTHPCLHRTERENLPYLFSGNGTCAPLDPELSYSLGLALIRSVDTASETIELISPIRSTAVRDALERGHQIVLVRGRLDNPDWAIGEEYFAARWAHRQLPQLQQRLKQQQKPESRSTQERERYIYQGRVKERLRRAGEVPWMHASGASKAESTATSHTTKSNKMWKLRKIAYSADSSSGIWDVCNNVSYAPAHRLVGQPTGADHVIEAERLPGRDTCKSIRT</sequence>
<evidence type="ECO:0000256" key="10">
    <source>
        <dbReference type="ARBA" id="ARBA00022840"/>
    </source>
</evidence>
<dbReference type="GO" id="GO:0005730">
    <property type="term" value="C:nucleolus"/>
    <property type="evidence" value="ECO:0007669"/>
    <property type="project" value="UniProtKB-SubCell"/>
</dbReference>
<evidence type="ECO:0000256" key="9">
    <source>
        <dbReference type="ARBA" id="ARBA00022777"/>
    </source>
</evidence>
<dbReference type="InterPro" id="IPR032319">
    <property type="entry name" value="CLP1_P"/>
</dbReference>
<dbReference type="InterPro" id="IPR045116">
    <property type="entry name" value="Clp1/Grc3"/>
</dbReference>
<feature type="region of interest" description="Disordered" evidence="12">
    <location>
        <begin position="705"/>
        <end position="724"/>
    </location>
</feature>
<dbReference type="Gene3D" id="3.40.50.300">
    <property type="entry name" value="P-loop containing nucleotide triphosphate hydrolases"/>
    <property type="match status" value="1"/>
</dbReference>
<evidence type="ECO:0000256" key="7">
    <source>
        <dbReference type="ARBA" id="ARBA00022679"/>
    </source>
</evidence>
<dbReference type="PANTHER" id="PTHR12755">
    <property type="entry name" value="CLEAVAGE/POLYADENYLATION FACTOR IA SUBUNIT CLP1P"/>
    <property type="match status" value="1"/>
</dbReference>
<dbReference type="Pfam" id="PF16575">
    <property type="entry name" value="CLP1_P"/>
    <property type="match status" value="1"/>
</dbReference>
<keyword evidence="9" id="KW-0418">Kinase</keyword>
<dbReference type="GO" id="GO:0000448">
    <property type="term" value="P:cleavage in ITS2 between 5.8S rRNA and LSU-rRNA of tricistronic rRNA transcript (SSU-rRNA, 5.8S rRNA, LSU-rRNA)"/>
    <property type="evidence" value="ECO:0007669"/>
    <property type="project" value="TreeGrafter"/>
</dbReference>
<dbReference type="RefSeq" id="XP_002847885.1">
    <property type="nucleotide sequence ID" value="XM_002847839.1"/>
</dbReference>
<dbReference type="FunFam" id="3.40.50.300:FF:001156">
    <property type="entry name" value="Polynucleotide 5-hydroxyl-kinase grc3"/>
    <property type="match status" value="1"/>
</dbReference>
<dbReference type="EMBL" id="DS995703">
    <property type="protein sequence ID" value="EEQ30572.1"/>
    <property type="molecule type" value="Genomic_DNA"/>
</dbReference>
<organism evidence="14 15">
    <name type="scientific">Arthroderma otae (strain ATCC MYA-4605 / CBS 113480)</name>
    <name type="common">Microsporum canis</name>
    <dbReference type="NCBI Taxonomy" id="554155"/>
    <lineage>
        <taxon>Eukaryota</taxon>
        <taxon>Fungi</taxon>
        <taxon>Dikarya</taxon>
        <taxon>Ascomycota</taxon>
        <taxon>Pezizomycotina</taxon>
        <taxon>Eurotiomycetes</taxon>
        <taxon>Eurotiomycetidae</taxon>
        <taxon>Onygenales</taxon>
        <taxon>Arthrodermataceae</taxon>
        <taxon>Microsporum</taxon>
    </lineage>
</organism>
<dbReference type="InterPro" id="IPR027417">
    <property type="entry name" value="P-loop_NTPase"/>
</dbReference>
<feature type="compositionally biased region" description="Polar residues" evidence="12">
    <location>
        <begin position="592"/>
        <end position="601"/>
    </location>
</feature>
<dbReference type="VEuPathDB" id="FungiDB:MCYG_03391"/>
<evidence type="ECO:0000256" key="5">
    <source>
        <dbReference type="ARBA" id="ARBA00019824"/>
    </source>
</evidence>
<feature type="compositionally biased region" description="Basic and acidic residues" evidence="12">
    <location>
        <begin position="97"/>
        <end position="112"/>
    </location>
</feature>
<dbReference type="SUPFAM" id="SSF52540">
    <property type="entry name" value="P-loop containing nucleoside triphosphate hydrolases"/>
    <property type="match status" value="1"/>
</dbReference>
<dbReference type="GeneID" id="9222603"/>
<evidence type="ECO:0000256" key="11">
    <source>
        <dbReference type="ARBA" id="ARBA00023242"/>
    </source>
</evidence>
<dbReference type="OrthoDB" id="4054781at2759"/>